<dbReference type="AlphaFoldDB" id="A0A9W8VBE4"/>
<comment type="caution">
    <text evidence="2">The sequence shown here is derived from an EMBL/GenBank/DDBJ whole genome shotgun (WGS) entry which is preliminary data.</text>
</comment>
<dbReference type="Proteomes" id="UP001152049">
    <property type="component" value="Unassembled WGS sequence"/>
</dbReference>
<keyword evidence="1" id="KW-0812">Transmembrane</keyword>
<dbReference type="OrthoDB" id="5041285at2759"/>
<keyword evidence="1" id="KW-0472">Membrane</keyword>
<evidence type="ECO:0000313" key="2">
    <source>
        <dbReference type="EMBL" id="KAJ4253302.1"/>
    </source>
</evidence>
<keyword evidence="3" id="KW-1185">Reference proteome</keyword>
<dbReference type="EMBL" id="JAOQAZ010000024">
    <property type="protein sequence ID" value="KAJ4253302.1"/>
    <property type="molecule type" value="Genomic_DNA"/>
</dbReference>
<keyword evidence="1" id="KW-1133">Transmembrane helix</keyword>
<gene>
    <name evidence="2" type="ORF">NW762_010457</name>
</gene>
<name>A0A9W8VBE4_9HYPO</name>
<evidence type="ECO:0000256" key="1">
    <source>
        <dbReference type="SAM" id="Phobius"/>
    </source>
</evidence>
<accession>A0A9W8VBE4</accession>
<feature type="transmembrane region" description="Helical" evidence="1">
    <location>
        <begin position="78"/>
        <end position="97"/>
    </location>
</feature>
<sequence length="319" mass="35881">MRNTLSAAQIALGNHEAMMIEQRQKGIKIIDDSILKGIGRDINHATAETTRLVRLIVQGDLTQHLPISAYATKPLKTLFLFVDSFFSIAYIAFPLMLSSLDDQISPMDAEAEPEKSLTRYHAQAMHLCSQRFEGAEDISRMITQIVQSTPIQLPLRIFQPKATPNPKRSRANTVISATSRSLAGNWDELFITRLYMRLRLSLDFALIAGRAPTEADLPSSILHDAGTRRLTFGPVHKLSAVTAYAPRKRRASESLVNHSRIIELDETDREIDESLNDPTIQDSTAEVQPEEDNVVIRTSFDYDTIWAANLFEEMTDLWS</sequence>
<organism evidence="2 3">
    <name type="scientific">Fusarium torreyae</name>
    <dbReference type="NCBI Taxonomy" id="1237075"/>
    <lineage>
        <taxon>Eukaryota</taxon>
        <taxon>Fungi</taxon>
        <taxon>Dikarya</taxon>
        <taxon>Ascomycota</taxon>
        <taxon>Pezizomycotina</taxon>
        <taxon>Sordariomycetes</taxon>
        <taxon>Hypocreomycetidae</taxon>
        <taxon>Hypocreales</taxon>
        <taxon>Nectriaceae</taxon>
        <taxon>Fusarium</taxon>
    </lineage>
</organism>
<evidence type="ECO:0000313" key="3">
    <source>
        <dbReference type="Proteomes" id="UP001152049"/>
    </source>
</evidence>
<protein>
    <submittedName>
        <fullName evidence="2">Uncharacterized protein</fullName>
    </submittedName>
</protein>
<proteinExistence type="predicted"/>
<reference evidence="2" key="1">
    <citation type="submission" date="2022-09" db="EMBL/GenBank/DDBJ databases">
        <title>Fusarium specimens isolated from Avocado Roots.</title>
        <authorList>
            <person name="Stajich J."/>
            <person name="Roper C."/>
            <person name="Heimlech-Rivalta G."/>
        </authorList>
    </citation>
    <scope>NUCLEOTIDE SEQUENCE</scope>
    <source>
        <strain evidence="2">CF00136</strain>
    </source>
</reference>